<dbReference type="InterPro" id="IPR027417">
    <property type="entry name" value="P-loop_NTPase"/>
</dbReference>
<dbReference type="EMBL" id="CAJOBC010000778">
    <property type="protein sequence ID" value="CAF3624972.1"/>
    <property type="molecule type" value="Genomic_DNA"/>
</dbReference>
<gene>
    <name evidence="3" type="ORF">GPM918_LOCUS5397</name>
    <name evidence="4" type="ORF">SRO942_LOCUS5397</name>
</gene>
<dbReference type="InterPro" id="IPR002035">
    <property type="entry name" value="VWF_A"/>
</dbReference>
<evidence type="ECO:0008006" key="6">
    <source>
        <dbReference type="Google" id="ProtNLM"/>
    </source>
</evidence>
<sequence>MAVQKVIFLKGEPKSMVEYVNPIIQLLKPKQAQLLNFRILDQKSNQVSSIPVSDCQWVDESSTSGRGTISSPLGKFIILYDSQVQRCNDFMATIRETLLESHCDLEATSTVETDLEPSKNSFVSMILAILDLDTSQQSSTIVDELLEHGRQKLADHRNKIPQQVFETQFNSLDSQLLQILKEYTLSQWHLLYNNKNWFRLFIESQRTEVPEIYEQILLRQAEYGNKYLRNCTYLSLTIQFLYELNDDNIDDFDVIWKDLTQNGRQVLVNHTQYLSAGMIREENSDHKTTALYQALHEYFNNLFVPCLKENNITNRGGFHDEATDTMIEHGWNGISLLEKWIIQPSFQALSKHVEKIISHENDSLNRIHLAQIQRILPSIHPIQLQDLLQAGEFKYANVTLKQLVKDIVDAYKEEENFSKLIENCCILIMYLLKRQQNLDTFTGELCRHLLNFKSNQESPSVSLRMFIHILLHSGDKFLRRIIMSLLSKRNPVPLLEPNLNDHKQIELISEIIHVWDYSRPTILSFGIGSSQGKSSLLNKLFMCDFEQSQQQSIYFHQSIDVEFGYNSLPRRSFNIADVHGQISIENLSRLIPLFDGFIIQVNQTFFQQNTSTVLKYLDILPGEKWKIIVSRDAQNKHVSYPVSSVVNYVLPNIIDSGNRQNQSHIENLRTAVWQQISDKCLVDTQLVEAKLRQLCQVNDDISDDINSMKHYLIHSLSPDEYTKQFPLYQQFVNISTLRQYIAKLHFYNSASDELFTKQQELFLLEAKMKQNSARYGEIFDTFMNILKSDNYIMLLDLLGFQLNAVRGSYKEEKEYERAKVLSLEVLWRNAIVCQEYHQVDTVKSRIRMCYYNFIYTGFPFEIIDGDNFHLHSSFLSDVLTGFKMDRTLVISIIGPQNSGKSTLLNYMFGALFDVREGRCTRGVYGSFIKLSTPDYDAVLLIDTEGLLGIQKDDKEYDRQLVLFCLAVSHVVIVNMIGELTGTLKDMLTLCADSLKQLGVNKVPQPILHFVINQKADLDMKHHTIAIEKIIADIENLDLGEIVNIRKDMFHTLPSAYKKDYPSNDTKLPGVIRTELDFIERSQALCEHVMSSACQSAKQCDVRFTNPCQWLRFATNVFDTLKKFPDLTYFNDVSERRQDRDIRDYIQTQIKQTFTTECKQSLIDESTNKSEQQIEDEFQTIFQSYIDKLNSNLDAQLKIIKASVAVKDRSRNFLKTQICETKIAWKTACVRVIDRQRMELLIQQGSAELKALIDEIIKEEQVLTPEAAKLRFDNLVRHKTEEIKAKYDHNGIFKQSMKFVYGYYSIFEKESLSTFQEIIRCVDAIKLGAKGADLREWLCELFCGRVFEHETLLKSNSEDLNKNFSHVFEVMKNGNYMNKTALANVFGVEKMMQSSEERCSLPAHKDTSTATPYKHKQLLRRHKINQVAPEPVVLDRSTASSASLEPTESWLIVELNKKNINLLKNVRDKLLESGNCISEDDILPIPKIFKGLLEALTQLVKSDDKPSTVDIDLIQKIVSSVNTIFHGINCELEPLGLCLSKPVKSLFHEHVIIFLAKIYYDEQMNHFESLLITLAKERKNLEMFFIRMVVPNTSLDCEFAENLNNELLKALIKIFDKKGEKAINDAIQINSGLFNRGKIQNLCDIELINKDNDWIFNYITDPDKIIKDRFTQLWRTIVSGVDTQLQLIRSELLNTLNEYFDRLQQLSVALQTCGPPAHFINESFQFIGGGESNVNDNFKNKGLCMTFLLYTYFSNSINGATGFTHETSNKNYMLKENVFKIFQEQMFKPSVQLIDLTEQMKNIYLVCSIDNPLVFLNSVIAKRDDTRNTFSQLQSQFIDDLKTSSYITLLDKICGCFNRCPCCGRPCDADHTSVRAEVGSEYNKHVCRTGHQFRGMAGYKFEITDEASLLMCEDMKDSQLLIINGIKKTWSEFKTENHEWDFDTMILNNDALMTLRGKYSTIWEKVGQQLCEKYHILYVTNNRRPSAFHYILLLDGSASMKGKPWSDLIDGIKSFINLRKEINQQDRITIIVFSDVAQTTYSYEEMKNVDISQIKHIGGGTNFGLAFETVISTMAAITMRGRGNFQNQKTIIIFMSDGEGSYPKWPLETLATQYREDIEKFWTVFLYSDSQNQWKDRPILPSSLGNLALPPTQHDISPYHNVLSRINKKMNGEFKNIKHSTYLVQAYAEIAQA</sequence>
<name>A0A813VHJ1_9BILA</name>
<dbReference type="Pfam" id="PF13519">
    <property type="entry name" value="VWA_2"/>
    <property type="match status" value="1"/>
</dbReference>
<comment type="caution">
    <text evidence="3">The sequence shown here is derived from an EMBL/GenBank/DDBJ whole genome shotgun (WGS) entry which is preliminary data.</text>
</comment>
<evidence type="ECO:0000313" key="3">
    <source>
        <dbReference type="EMBL" id="CAF0837726.1"/>
    </source>
</evidence>
<dbReference type="Pfam" id="PF25683">
    <property type="entry name" value="URGCP_GTPase"/>
    <property type="match status" value="1"/>
</dbReference>
<dbReference type="PROSITE" id="PS51717">
    <property type="entry name" value="G_VLIG"/>
    <property type="match status" value="1"/>
</dbReference>
<accession>A0A813VHJ1</accession>
<dbReference type="PANTHER" id="PTHR14819">
    <property type="entry name" value="GTP-BINDING"/>
    <property type="match status" value="1"/>
</dbReference>
<dbReference type="Proteomes" id="UP000663829">
    <property type="component" value="Unassembled WGS sequence"/>
</dbReference>
<dbReference type="InterPro" id="IPR036465">
    <property type="entry name" value="vWFA_dom_sf"/>
</dbReference>
<proteinExistence type="predicted"/>
<dbReference type="SUPFAM" id="SSF52540">
    <property type="entry name" value="P-loop containing nucleoside triphosphate hydrolases"/>
    <property type="match status" value="1"/>
</dbReference>
<dbReference type="Proteomes" id="UP000681722">
    <property type="component" value="Unassembled WGS sequence"/>
</dbReference>
<evidence type="ECO:0000259" key="2">
    <source>
        <dbReference type="PROSITE" id="PS51717"/>
    </source>
</evidence>
<dbReference type="Gene3D" id="3.40.50.410">
    <property type="entry name" value="von Willebrand factor, type A domain"/>
    <property type="match status" value="1"/>
</dbReference>
<dbReference type="SUPFAM" id="SSF53300">
    <property type="entry name" value="vWA-like"/>
    <property type="match status" value="1"/>
</dbReference>
<dbReference type="PROSITE" id="PS50234">
    <property type="entry name" value="VWFA"/>
    <property type="match status" value="1"/>
</dbReference>
<dbReference type="GO" id="GO:0005525">
    <property type="term" value="F:GTP binding"/>
    <property type="evidence" value="ECO:0007669"/>
    <property type="project" value="InterPro"/>
</dbReference>
<dbReference type="Gene3D" id="3.40.50.300">
    <property type="entry name" value="P-loop containing nucleotide triphosphate hydrolases"/>
    <property type="match status" value="1"/>
</dbReference>
<reference evidence="3" key="1">
    <citation type="submission" date="2021-02" db="EMBL/GenBank/DDBJ databases">
        <authorList>
            <person name="Nowell W R."/>
        </authorList>
    </citation>
    <scope>NUCLEOTIDE SEQUENCE</scope>
</reference>
<dbReference type="EMBL" id="CAJNOQ010000778">
    <property type="protein sequence ID" value="CAF0837726.1"/>
    <property type="molecule type" value="Genomic_DNA"/>
</dbReference>
<feature type="domain" description="VWFA" evidence="1">
    <location>
        <begin position="1988"/>
        <end position="2192"/>
    </location>
</feature>
<evidence type="ECO:0000313" key="4">
    <source>
        <dbReference type="EMBL" id="CAF3624972.1"/>
    </source>
</evidence>
<evidence type="ECO:0000313" key="5">
    <source>
        <dbReference type="Proteomes" id="UP000663829"/>
    </source>
</evidence>
<keyword evidence="5" id="KW-1185">Reference proteome</keyword>
<organism evidence="3 5">
    <name type="scientific">Didymodactylos carnosus</name>
    <dbReference type="NCBI Taxonomy" id="1234261"/>
    <lineage>
        <taxon>Eukaryota</taxon>
        <taxon>Metazoa</taxon>
        <taxon>Spiralia</taxon>
        <taxon>Gnathifera</taxon>
        <taxon>Rotifera</taxon>
        <taxon>Eurotatoria</taxon>
        <taxon>Bdelloidea</taxon>
        <taxon>Philodinida</taxon>
        <taxon>Philodinidae</taxon>
        <taxon>Didymodactylos</taxon>
    </lineage>
</organism>
<dbReference type="CDD" id="cd00198">
    <property type="entry name" value="vWFA"/>
    <property type="match status" value="1"/>
</dbReference>
<dbReference type="PANTHER" id="PTHR14819:SF25">
    <property type="entry name" value="CHROMOSOME UNDETERMINED SCAFFOLD_52, WHOLE GENOME SHOTGUN SEQUENCE"/>
    <property type="match status" value="1"/>
</dbReference>
<evidence type="ECO:0000259" key="1">
    <source>
        <dbReference type="PROSITE" id="PS50234"/>
    </source>
</evidence>
<dbReference type="InterPro" id="IPR052986">
    <property type="entry name" value="VLIG_GTPase"/>
</dbReference>
<protein>
    <recommendedName>
        <fullName evidence="6">VLIG-type G domain-containing protein</fullName>
    </recommendedName>
</protein>
<dbReference type="InterPro" id="IPR030383">
    <property type="entry name" value="G_VLIG_dom"/>
</dbReference>
<feature type="domain" description="VLIG-type G" evidence="2">
    <location>
        <begin position="884"/>
        <end position="987"/>
    </location>
</feature>
<dbReference type="OrthoDB" id="2343366at2759"/>